<organism evidence="3 4">
    <name type="scientific">Sporothrix stenoceras</name>
    <dbReference type="NCBI Taxonomy" id="5173"/>
    <lineage>
        <taxon>Eukaryota</taxon>
        <taxon>Fungi</taxon>
        <taxon>Dikarya</taxon>
        <taxon>Ascomycota</taxon>
        <taxon>Pezizomycotina</taxon>
        <taxon>Sordariomycetes</taxon>
        <taxon>Sordariomycetidae</taxon>
        <taxon>Ophiostomatales</taxon>
        <taxon>Ophiostomataceae</taxon>
        <taxon>Sporothrix</taxon>
    </lineage>
</organism>
<accession>A0ABR3ZQX7</accession>
<dbReference type="EMBL" id="JAWCUI010000004">
    <property type="protein sequence ID" value="KAL1902552.1"/>
    <property type="molecule type" value="Genomic_DNA"/>
</dbReference>
<comment type="caution">
    <text evidence="3">The sequence shown here is derived from an EMBL/GenBank/DDBJ whole genome shotgun (WGS) entry which is preliminary data.</text>
</comment>
<feature type="compositionally biased region" description="Polar residues" evidence="1">
    <location>
        <begin position="29"/>
        <end position="41"/>
    </location>
</feature>
<dbReference type="Proteomes" id="UP001583186">
    <property type="component" value="Unassembled WGS sequence"/>
</dbReference>
<feature type="compositionally biased region" description="Basic and acidic residues" evidence="1">
    <location>
        <begin position="1"/>
        <end position="10"/>
    </location>
</feature>
<reference evidence="3 4" key="1">
    <citation type="journal article" date="2024" name="IMA Fungus">
        <title>IMA Genome - F19 : A genome assembly and annotation guide to empower mycologists, including annotated draft genome sequences of Ceratocystis pirilliformis, Diaporthe australafricana, Fusarium ophioides, Paecilomyces lecythidis, and Sporothrix stenoceras.</title>
        <authorList>
            <person name="Aylward J."/>
            <person name="Wilson A.M."/>
            <person name="Visagie C.M."/>
            <person name="Spraker J."/>
            <person name="Barnes I."/>
            <person name="Buitendag C."/>
            <person name="Ceriani C."/>
            <person name="Del Mar Angel L."/>
            <person name="du Plessis D."/>
            <person name="Fuchs T."/>
            <person name="Gasser K."/>
            <person name="Kramer D."/>
            <person name="Li W."/>
            <person name="Munsamy K."/>
            <person name="Piso A."/>
            <person name="Price J.L."/>
            <person name="Sonnekus B."/>
            <person name="Thomas C."/>
            <person name="van der Nest A."/>
            <person name="van Dijk A."/>
            <person name="van Heerden A."/>
            <person name="van Vuuren N."/>
            <person name="Yilmaz N."/>
            <person name="Duong T.A."/>
            <person name="van der Merwe N.A."/>
            <person name="Wingfield M.J."/>
            <person name="Wingfield B.D."/>
        </authorList>
    </citation>
    <scope>NUCLEOTIDE SEQUENCE [LARGE SCALE GENOMIC DNA]</scope>
    <source>
        <strain evidence="3 4">CMW 5346</strain>
    </source>
</reference>
<evidence type="ECO:0000313" key="4">
    <source>
        <dbReference type="Proteomes" id="UP001583186"/>
    </source>
</evidence>
<evidence type="ECO:0000313" key="3">
    <source>
        <dbReference type="EMBL" id="KAL1902552.1"/>
    </source>
</evidence>
<keyword evidence="2" id="KW-0472">Membrane</keyword>
<feature type="transmembrane region" description="Helical" evidence="2">
    <location>
        <begin position="149"/>
        <end position="172"/>
    </location>
</feature>
<evidence type="ECO:0000256" key="2">
    <source>
        <dbReference type="SAM" id="Phobius"/>
    </source>
</evidence>
<protein>
    <submittedName>
        <fullName evidence="3">Uncharacterized protein</fullName>
    </submittedName>
</protein>
<feature type="region of interest" description="Disordered" evidence="1">
    <location>
        <begin position="1"/>
        <end position="55"/>
    </location>
</feature>
<keyword evidence="4" id="KW-1185">Reference proteome</keyword>
<proteinExistence type="predicted"/>
<keyword evidence="2" id="KW-0812">Transmembrane</keyword>
<sequence length="337" mass="34553">MSENQQHYDDGPELALQSYPEVIPPAPSQSPSHAYSLSTTQPPNSGGGGYPSPSYAASKPEDGYITAATASVVGVNNVGMGAGGAAGSVGGGAGIDPRFNQQQYHPHFYNQLASQDNATADGTPSDDDNNMANKGGGGKWSSRQGPFGCTVLVFVLSIVIAILAAAVVGLAAGTGVEAHRANQALASLASLQAEPPKATATAVATSFASIDNNCSVQPDTVTGTMYTSFQLLGQQTFTIHCNKDAQGAPLMSLFTADFNTCMDACSGYSKALHKTFNVTNSNTTCGGVSFIPLWTNKKNATSGHAPGNCYLKPTPQNASTLPTPSISTEVHAAILSS</sequence>
<gene>
    <name evidence="3" type="ORF">Sste5346_000994</name>
</gene>
<feature type="region of interest" description="Disordered" evidence="1">
    <location>
        <begin position="116"/>
        <end position="141"/>
    </location>
</feature>
<evidence type="ECO:0000256" key="1">
    <source>
        <dbReference type="SAM" id="MobiDB-lite"/>
    </source>
</evidence>
<keyword evidence="2" id="KW-1133">Transmembrane helix</keyword>
<name>A0ABR3ZQX7_9PEZI</name>